<evidence type="ECO:0000313" key="8">
    <source>
        <dbReference type="Proteomes" id="UP000060487"/>
    </source>
</evidence>
<dbReference type="Pfam" id="PF13442">
    <property type="entry name" value="Cytochrome_CBB3"/>
    <property type="match status" value="1"/>
</dbReference>
<feature type="domain" description="Cytochrome c" evidence="6">
    <location>
        <begin position="26"/>
        <end position="90"/>
    </location>
</feature>
<gene>
    <name evidence="7" type="ORF">ASN18_1162</name>
</gene>
<dbReference type="InterPro" id="IPR009056">
    <property type="entry name" value="Cyt_c-like_dom"/>
</dbReference>
<evidence type="ECO:0000256" key="4">
    <source>
        <dbReference type="ARBA" id="ARBA00023004"/>
    </source>
</evidence>
<dbReference type="EMBL" id="LNQR01000036">
    <property type="protein sequence ID" value="KWT90156.1"/>
    <property type="molecule type" value="Genomic_DNA"/>
</dbReference>
<dbReference type="PANTHER" id="PTHR46580">
    <property type="entry name" value="SENSOR KINASE-RELATED"/>
    <property type="match status" value="1"/>
</dbReference>
<keyword evidence="1" id="KW-0349">Heme</keyword>
<dbReference type="Pfam" id="PF01839">
    <property type="entry name" value="FG-GAP"/>
    <property type="match status" value="1"/>
</dbReference>
<dbReference type="SUPFAM" id="SSF46626">
    <property type="entry name" value="Cytochrome c"/>
    <property type="match status" value="1"/>
</dbReference>
<dbReference type="PANTHER" id="PTHR46580:SF2">
    <property type="entry name" value="MAM DOMAIN-CONTAINING PROTEIN"/>
    <property type="match status" value="1"/>
</dbReference>
<dbReference type="Gene3D" id="2.130.10.130">
    <property type="entry name" value="Integrin alpha, N-terminal"/>
    <property type="match status" value="1"/>
</dbReference>
<dbReference type="InterPro" id="IPR013517">
    <property type="entry name" value="FG-GAP"/>
</dbReference>
<dbReference type="Proteomes" id="UP000060487">
    <property type="component" value="Unassembled WGS sequence"/>
</dbReference>
<evidence type="ECO:0000256" key="3">
    <source>
        <dbReference type="ARBA" id="ARBA00022729"/>
    </source>
</evidence>
<evidence type="ECO:0000256" key="1">
    <source>
        <dbReference type="ARBA" id="ARBA00022617"/>
    </source>
</evidence>
<dbReference type="Pfam" id="PF13517">
    <property type="entry name" value="FG-GAP_3"/>
    <property type="match status" value="1"/>
</dbReference>
<dbReference type="InterPro" id="IPR028994">
    <property type="entry name" value="Integrin_alpha_N"/>
</dbReference>
<dbReference type="InterPro" id="IPR036909">
    <property type="entry name" value="Cyt_c-like_dom_sf"/>
</dbReference>
<keyword evidence="2" id="KW-0479">Metal-binding</keyword>
<evidence type="ECO:0000256" key="2">
    <source>
        <dbReference type="ARBA" id="ARBA00022723"/>
    </source>
</evidence>
<evidence type="ECO:0000313" key="7">
    <source>
        <dbReference type="EMBL" id="KWT90156.1"/>
    </source>
</evidence>
<evidence type="ECO:0000259" key="6">
    <source>
        <dbReference type="Pfam" id="PF13442"/>
    </source>
</evidence>
<comment type="caution">
    <text evidence="7">The sequence shown here is derived from an EMBL/GenBank/DDBJ whole genome shotgun (WGS) entry which is preliminary data.</text>
</comment>
<keyword evidence="4" id="KW-0408">Iron</keyword>
<organism evidence="7 8">
    <name type="scientific">Candidatus Magnetominusculus xianensis</name>
    <dbReference type="NCBI Taxonomy" id="1748249"/>
    <lineage>
        <taxon>Bacteria</taxon>
        <taxon>Pseudomonadati</taxon>
        <taxon>Nitrospirota</taxon>
        <taxon>Nitrospiria</taxon>
        <taxon>Nitrospirales</taxon>
        <taxon>Nitrospiraceae</taxon>
        <taxon>Candidatus Magnetominusculus</taxon>
    </lineage>
</organism>
<name>A0ABR5SGM7_9BACT</name>
<proteinExistence type="predicted"/>
<keyword evidence="3 5" id="KW-0732">Signal</keyword>
<dbReference type="SUPFAM" id="SSF69318">
    <property type="entry name" value="Integrin alpha N-terminal domain"/>
    <property type="match status" value="1"/>
</dbReference>
<feature type="chain" id="PRO_5045281378" description="Cytochrome c domain-containing protein" evidence="5">
    <location>
        <begin position="26"/>
        <end position="354"/>
    </location>
</feature>
<feature type="signal peptide" evidence="5">
    <location>
        <begin position="1"/>
        <end position="25"/>
    </location>
</feature>
<dbReference type="RefSeq" id="WP_085051806.1">
    <property type="nucleotide sequence ID" value="NZ_LNQR01000036.1"/>
</dbReference>
<protein>
    <recommendedName>
        <fullName evidence="6">Cytochrome c domain-containing protein</fullName>
    </recommendedName>
</protein>
<accession>A0ABR5SGM7</accession>
<reference evidence="7 8" key="1">
    <citation type="submission" date="2015-11" db="EMBL/GenBank/DDBJ databases">
        <authorList>
            <person name="Lin W."/>
        </authorList>
    </citation>
    <scope>NUCLEOTIDE SEQUENCE [LARGE SCALE GENOMIC DNA]</scope>
    <source>
        <strain evidence="7 8">HCH-1</strain>
    </source>
</reference>
<sequence length="354" mass="38674">MRKSKLLLVMFYAAVTAICQTHVYAASDGVSLYESNCIHCHNAIPATDPRFYNAATSTIKSAITNISAMKSTSSIQTLTSTQVQSIADYINSTGMTSNWIAAAVGDFNSDGKTDILWRDTLNGYNYVWLMDGTTVSSGYFLPTFANKAWYVAGVGDFSIHGHAKHPDGYADILWRNPSTGENAIWKLKSDNVTSTVVLPALSGRNWAVTGLGHFDNDTVSLDILWRDLANGYNAVWYLSGTTVNNIGVLPDLTDDMWVVAGTGDFNRDGLTDVVWRHKMYGNNAVWLLNWTSIASAQLLPTVADMNWTIVAIGDFNADGYPDILWRNQNIGANAIWLMNGTAVNSTVVLPSFGP</sequence>
<evidence type="ECO:0000256" key="5">
    <source>
        <dbReference type="SAM" id="SignalP"/>
    </source>
</evidence>
<keyword evidence="8" id="KW-1185">Reference proteome</keyword>